<sequence length="405" mass="45979">MTKSFKQWLKKLFRPVEEGATPEPLPCRADSEWPKIPPTTGNYGLFDHLPREIRQQILGEAFGGRTLHIDLTFDHPLIRKSPSHGNRGSKSDENARTHCGFGSELVRDTRQPKRWQWFGCVCHRRLAHRDQDWIVEGHRMIEPYEDECIPGGGCIGKLVSCPDEVCLCESECFVGVMGWLLACRQAYVEGMDVLYGTNTIHMASLPLLLHLPRLLSPQALGTITSVELIWNFLKPKSLVDKTMESVWAMAAQPPSTSRPAQSTLFHDLCRIVPSTLPNLRRLHVALQSYIAPSGTMRSVDAVERVILGPVDDMFRQIGPGPEKEFSLAVQRGGWTVLAEHFAERYNRPLGVVQILDDCYQTQFWKPLNDENSGYWVRWGWDDIGALGHGYWLFDIWGIREYGTAL</sequence>
<organism evidence="2 3">
    <name type="scientific">Madurella mycetomatis</name>
    <dbReference type="NCBI Taxonomy" id="100816"/>
    <lineage>
        <taxon>Eukaryota</taxon>
        <taxon>Fungi</taxon>
        <taxon>Dikarya</taxon>
        <taxon>Ascomycota</taxon>
        <taxon>Pezizomycotina</taxon>
        <taxon>Sordariomycetes</taxon>
        <taxon>Sordariomycetidae</taxon>
        <taxon>Sordariales</taxon>
        <taxon>Sordariales incertae sedis</taxon>
        <taxon>Madurella</taxon>
    </lineage>
</organism>
<proteinExistence type="predicted"/>
<dbReference type="VEuPathDB" id="FungiDB:MMYC01_200467"/>
<evidence type="ECO:0000259" key="1">
    <source>
        <dbReference type="Pfam" id="PF24864"/>
    </source>
</evidence>
<gene>
    <name evidence="2" type="ORF">MMYC01_200467</name>
</gene>
<name>A0A175WJN3_9PEZI</name>
<dbReference type="OrthoDB" id="515692at2759"/>
<dbReference type="Pfam" id="PF24864">
    <property type="entry name" value="DUF7730"/>
    <property type="match status" value="1"/>
</dbReference>
<feature type="domain" description="DUF7730" evidence="1">
    <location>
        <begin position="172"/>
        <end position="313"/>
    </location>
</feature>
<dbReference type="InterPro" id="IPR056632">
    <property type="entry name" value="DUF7730"/>
</dbReference>
<evidence type="ECO:0000313" key="2">
    <source>
        <dbReference type="EMBL" id="KXX83064.1"/>
    </source>
</evidence>
<dbReference type="STRING" id="100816.A0A175WJN3"/>
<dbReference type="Proteomes" id="UP000078237">
    <property type="component" value="Unassembled WGS sequence"/>
</dbReference>
<keyword evidence="3" id="KW-1185">Reference proteome</keyword>
<dbReference type="PANTHER" id="PTHR38790:SF4">
    <property type="entry name" value="2EXR DOMAIN-CONTAINING PROTEIN"/>
    <property type="match status" value="1"/>
</dbReference>
<reference evidence="2 3" key="1">
    <citation type="journal article" date="2016" name="Genome Announc.">
        <title>Genome Sequence of Madurella mycetomatis mm55, Isolated from a Human Mycetoma Case in Sudan.</title>
        <authorList>
            <person name="Smit S."/>
            <person name="Derks M.F."/>
            <person name="Bervoets S."/>
            <person name="Fahal A."/>
            <person name="van Leeuwen W."/>
            <person name="van Belkum A."/>
            <person name="van de Sande W.W."/>
        </authorList>
    </citation>
    <scope>NUCLEOTIDE SEQUENCE [LARGE SCALE GENOMIC DNA]</scope>
    <source>
        <strain evidence="3">mm55</strain>
    </source>
</reference>
<protein>
    <recommendedName>
        <fullName evidence="1">DUF7730 domain-containing protein</fullName>
    </recommendedName>
</protein>
<dbReference type="AlphaFoldDB" id="A0A175WJN3"/>
<dbReference type="PANTHER" id="PTHR38790">
    <property type="entry name" value="2EXR DOMAIN-CONTAINING PROTEIN-RELATED"/>
    <property type="match status" value="1"/>
</dbReference>
<evidence type="ECO:0000313" key="3">
    <source>
        <dbReference type="Proteomes" id="UP000078237"/>
    </source>
</evidence>
<accession>A0A175WJN3</accession>
<dbReference type="EMBL" id="LCTW02000004">
    <property type="protein sequence ID" value="KXX83064.1"/>
    <property type="molecule type" value="Genomic_DNA"/>
</dbReference>
<comment type="caution">
    <text evidence="2">The sequence shown here is derived from an EMBL/GenBank/DDBJ whole genome shotgun (WGS) entry which is preliminary data.</text>
</comment>